<sequence>MINQEGLRRRVERNVQTRVCSFCDLDGRSHNKTHLTRRKIQVTMRKRQTQPKHLLYGCGEEIIDLRKYLTGLRWGIGRDFGEEIIDLRKYLPGPQWGIARDFGEEIIDLRKYLSGPQWSVHREIVEQDDAGEGAEKVVEEKAAEVDDGDVMNDEEISTPKSLNFDLNELPPAEERVD</sequence>
<dbReference type="Proteomes" id="UP000242715">
    <property type="component" value="Unassembled WGS sequence"/>
</dbReference>
<evidence type="ECO:0000313" key="2">
    <source>
        <dbReference type="EMBL" id="GAU21055.1"/>
    </source>
</evidence>
<accession>A0A2Z6M716</accession>
<dbReference type="AlphaFoldDB" id="A0A2Z6M716"/>
<dbReference type="OrthoDB" id="1430519at2759"/>
<organism evidence="2 3">
    <name type="scientific">Trifolium subterraneum</name>
    <name type="common">Subterranean clover</name>
    <dbReference type="NCBI Taxonomy" id="3900"/>
    <lineage>
        <taxon>Eukaryota</taxon>
        <taxon>Viridiplantae</taxon>
        <taxon>Streptophyta</taxon>
        <taxon>Embryophyta</taxon>
        <taxon>Tracheophyta</taxon>
        <taxon>Spermatophyta</taxon>
        <taxon>Magnoliopsida</taxon>
        <taxon>eudicotyledons</taxon>
        <taxon>Gunneridae</taxon>
        <taxon>Pentapetalae</taxon>
        <taxon>rosids</taxon>
        <taxon>fabids</taxon>
        <taxon>Fabales</taxon>
        <taxon>Fabaceae</taxon>
        <taxon>Papilionoideae</taxon>
        <taxon>50 kb inversion clade</taxon>
        <taxon>NPAAA clade</taxon>
        <taxon>Hologalegina</taxon>
        <taxon>IRL clade</taxon>
        <taxon>Trifolieae</taxon>
        <taxon>Trifolium</taxon>
    </lineage>
</organism>
<evidence type="ECO:0000313" key="3">
    <source>
        <dbReference type="Proteomes" id="UP000242715"/>
    </source>
</evidence>
<proteinExistence type="predicted"/>
<reference evidence="3" key="1">
    <citation type="journal article" date="2017" name="Front. Plant Sci.">
        <title>Climate Clever Clovers: New Paradigm to Reduce the Environmental Footprint of Ruminants by Breeding Low Methanogenic Forages Utilizing Haplotype Variation.</title>
        <authorList>
            <person name="Kaur P."/>
            <person name="Appels R."/>
            <person name="Bayer P.E."/>
            <person name="Keeble-Gagnere G."/>
            <person name="Wang J."/>
            <person name="Hirakawa H."/>
            <person name="Shirasawa K."/>
            <person name="Vercoe P."/>
            <person name="Stefanova K."/>
            <person name="Durmic Z."/>
            <person name="Nichols P."/>
            <person name="Revell C."/>
            <person name="Isobe S.N."/>
            <person name="Edwards D."/>
            <person name="Erskine W."/>
        </authorList>
    </citation>
    <scope>NUCLEOTIDE SEQUENCE [LARGE SCALE GENOMIC DNA]</scope>
    <source>
        <strain evidence="3">cv. Daliak</strain>
    </source>
</reference>
<name>A0A2Z6M716_TRISU</name>
<dbReference type="EMBL" id="DF973224">
    <property type="protein sequence ID" value="GAU21055.1"/>
    <property type="molecule type" value="Genomic_DNA"/>
</dbReference>
<evidence type="ECO:0000256" key="1">
    <source>
        <dbReference type="SAM" id="MobiDB-lite"/>
    </source>
</evidence>
<gene>
    <name evidence="2" type="ORF">TSUD_132670</name>
</gene>
<feature type="compositionally biased region" description="Acidic residues" evidence="1">
    <location>
        <begin position="145"/>
        <end position="156"/>
    </location>
</feature>
<protein>
    <submittedName>
        <fullName evidence="2">Uncharacterized protein</fullName>
    </submittedName>
</protein>
<keyword evidence="3" id="KW-1185">Reference proteome</keyword>
<feature type="region of interest" description="Disordered" evidence="1">
    <location>
        <begin position="141"/>
        <end position="177"/>
    </location>
</feature>